<dbReference type="InterPro" id="IPR036404">
    <property type="entry name" value="Jacalin-like_lectin_dom_sf"/>
</dbReference>
<dbReference type="PANTHER" id="PTHR46506">
    <property type="entry name" value="OS05G0143600 PROTEIN"/>
    <property type="match status" value="1"/>
</dbReference>
<dbReference type="GO" id="GO:0030246">
    <property type="term" value="F:carbohydrate binding"/>
    <property type="evidence" value="ECO:0007669"/>
    <property type="project" value="UniProtKB-KW"/>
</dbReference>
<dbReference type="Gene3D" id="2.100.10.30">
    <property type="entry name" value="Jacalin-like lectin domain"/>
    <property type="match status" value="1"/>
</dbReference>
<gene>
    <name evidence="5" type="ORF">CTI12_AA336480</name>
</gene>
<feature type="domain" description="Jacalin-type lectin" evidence="4">
    <location>
        <begin position="58"/>
        <end position="208"/>
    </location>
</feature>
<keyword evidence="6" id="KW-1185">Reference proteome</keyword>
<dbReference type="CDD" id="cd09612">
    <property type="entry name" value="Jacalin"/>
    <property type="match status" value="1"/>
</dbReference>
<protein>
    <submittedName>
        <fullName evidence="5">Jacalin-like lectin domain, Transposase-associated domain protein</fullName>
    </submittedName>
</protein>
<evidence type="ECO:0000256" key="3">
    <source>
        <dbReference type="SAM" id="MobiDB-lite"/>
    </source>
</evidence>
<accession>A0A2U1MW26</accession>
<dbReference type="InterPro" id="IPR001229">
    <property type="entry name" value="Jacalin-like_lectin_dom"/>
</dbReference>
<evidence type="ECO:0000259" key="4">
    <source>
        <dbReference type="PROSITE" id="PS51752"/>
    </source>
</evidence>
<evidence type="ECO:0000256" key="1">
    <source>
        <dbReference type="ARBA" id="ARBA00006568"/>
    </source>
</evidence>
<name>A0A2U1MW26_ARTAN</name>
<evidence type="ECO:0000313" key="6">
    <source>
        <dbReference type="Proteomes" id="UP000245207"/>
    </source>
</evidence>
<evidence type="ECO:0000256" key="2">
    <source>
        <dbReference type="ARBA" id="ARBA00022734"/>
    </source>
</evidence>
<organism evidence="5 6">
    <name type="scientific">Artemisia annua</name>
    <name type="common">Sweet wormwood</name>
    <dbReference type="NCBI Taxonomy" id="35608"/>
    <lineage>
        <taxon>Eukaryota</taxon>
        <taxon>Viridiplantae</taxon>
        <taxon>Streptophyta</taxon>
        <taxon>Embryophyta</taxon>
        <taxon>Tracheophyta</taxon>
        <taxon>Spermatophyta</taxon>
        <taxon>Magnoliopsida</taxon>
        <taxon>eudicotyledons</taxon>
        <taxon>Gunneridae</taxon>
        <taxon>Pentapetalae</taxon>
        <taxon>asterids</taxon>
        <taxon>campanulids</taxon>
        <taxon>Asterales</taxon>
        <taxon>Asteraceae</taxon>
        <taxon>Asteroideae</taxon>
        <taxon>Anthemideae</taxon>
        <taxon>Artemisiinae</taxon>
        <taxon>Artemisia</taxon>
    </lineage>
</organism>
<comment type="caution">
    <text evidence="5">The sequence shown here is derived from an EMBL/GenBank/DDBJ whole genome shotgun (WGS) entry which is preliminary data.</text>
</comment>
<dbReference type="EMBL" id="PKPP01004231">
    <property type="protein sequence ID" value="PWA65416.1"/>
    <property type="molecule type" value="Genomic_DNA"/>
</dbReference>
<dbReference type="AlphaFoldDB" id="A0A2U1MW26"/>
<proteinExistence type="inferred from homology"/>
<dbReference type="SMART" id="SM00915">
    <property type="entry name" value="Jacalin"/>
    <property type="match status" value="1"/>
</dbReference>
<dbReference type="PROSITE" id="PS51752">
    <property type="entry name" value="JACALIN_LECTIN"/>
    <property type="match status" value="1"/>
</dbReference>
<dbReference type="Pfam" id="PF01419">
    <property type="entry name" value="Jacalin"/>
    <property type="match status" value="1"/>
</dbReference>
<dbReference type="InterPro" id="IPR033734">
    <property type="entry name" value="Jacalin-like_lectin_dom_plant"/>
</dbReference>
<reference evidence="5 6" key="1">
    <citation type="journal article" date="2018" name="Mol. Plant">
        <title>The genome of Artemisia annua provides insight into the evolution of Asteraceae family and artemisinin biosynthesis.</title>
        <authorList>
            <person name="Shen Q."/>
            <person name="Zhang L."/>
            <person name="Liao Z."/>
            <person name="Wang S."/>
            <person name="Yan T."/>
            <person name="Shi P."/>
            <person name="Liu M."/>
            <person name="Fu X."/>
            <person name="Pan Q."/>
            <person name="Wang Y."/>
            <person name="Lv Z."/>
            <person name="Lu X."/>
            <person name="Zhang F."/>
            <person name="Jiang W."/>
            <person name="Ma Y."/>
            <person name="Chen M."/>
            <person name="Hao X."/>
            <person name="Li L."/>
            <person name="Tang Y."/>
            <person name="Lv G."/>
            <person name="Zhou Y."/>
            <person name="Sun X."/>
            <person name="Brodelius P.E."/>
            <person name="Rose J.K.C."/>
            <person name="Tang K."/>
        </authorList>
    </citation>
    <scope>NUCLEOTIDE SEQUENCE [LARGE SCALE GENOMIC DNA]</scope>
    <source>
        <strain evidence="6">cv. Huhao1</strain>
        <tissue evidence="5">Leaf</tissue>
    </source>
</reference>
<keyword evidence="2 5" id="KW-0430">Lectin</keyword>
<feature type="region of interest" description="Disordered" evidence="3">
    <location>
        <begin position="362"/>
        <end position="382"/>
    </location>
</feature>
<dbReference type="SUPFAM" id="SSF51101">
    <property type="entry name" value="Mannose-binding lectins"/>
    <property type="match status" value="1"/>
</dbReference>
<comment type="similarity">
    <text evidence="1">Belongs to the jacalin lectin family.</text>
</comment>
<dbReference type="OrthoDB" id="4325201at2759"/>
<sequence length="587" mass="64825">MTMVCYERLDAFLDRLECTCGNCVQHTWASRDIAIENVISNGVMGSNRTNHLQDCKEVAQVGIWGRQKGSPRNQWDFRLQRNHKLVKISIDHGDLIYSLKFTTQDGRGYLHESEKVGGWNGGRRVSEVTFDDDEEIIGISGTVGVSRGKYAGYTIISSLSFITNKRTHGPFGQARGTKFAVPWNKGSFAGFYGLCGYYIDAELKEHGGKEDETRESVVSDICKMVDTREVVKYKYDSLAVDIGCGNKRALSAYTADADAFHHSTPAMNDETNPMLETFIQCGSLQSWSTLKTYSISIRVRQGVNKPLQSVILHENVSPGIPVTIDSNIAPASRVNQGVYIVLRPLTFLRLTDEFVRVDRKQLQNRKSQEGAPTAKELGESSYRATSRTIPITGEPIHHTVPLLAARLVRHEDRLDAIATILNNFPNELVEILASEVDKLIIDQQATETAIEQLSTQFGESMEFIGILCSASTTLDSIMASMDRELSRIKGDDVASVAFKVGSGEDGIGDVASVAFKVGSTWLLDVISEYGVLMMVDLIMMGKKKEVLAGKVVVVVKVVTVTGKFCYLIRSSYSPQCVVVGSDTIKRK</sequence>
<dbReference type="Proteomes" id="UP000245207">
    <property type="component" value="Unassembled WGS sequence"/>
</dbReference>
<evidence type="ECO:0000313" key="5">
    <source>
        <dbReference type="EMBL" id="PWA65416.1"/>
    </source>
</evidence>